<dbReference type="GO" id="GO:0016779">
    <property type="term" value="F:nucleotidyltransferase activity"/>
    <property type="evidence" value="ECO:0007669"/>
    <property type="project" value="UniProtKB-KW"/>
</dbReference>
<name>A0AAV1TBR0_9STRA</name>
<dbReference type="InterPro" id="IPR050951">
    <property type="entry name" value="Retrovirus_Pol_polyprotein"/>
</dbReference>
<dbReference type="InterPro" id="IPR021109">
    <property type="entry name" value="Peptidase_aspartic_dom_sf"/>
</dbReference>
<feature type="domain" description="Reverse transcriptase" evidence="6">
    <location>
        <begin position="199"/>
        <end position="376"/>
    </location>
</feature>
<dbReference type="Gene3D" id="3.10.10.10">
    <property type="entry name" value="HIV Type 1 Reverse Transcriptase, subunit A, domain 1"/>
    <property type="match status" value="1"/>
</dbReference>
<evidence type="ECO:0000256" key="5">
    <source>
        <dbReference type="ARBA" id="ARBA00023268"/>
    </source>
</evidence>
<accession>A0AAV1TBR0</accession>
<gene>
    <name evidence="7" type="ORF">PM001_LOCUS4730</name>
</gene>
<keyword evidence="1" id="KW-0808">Transferase</keyword>
<dbReference type="Gene3D" id="3.30.70.270">
    <property type="match status" value="2"/>
</dbReference>
<dbReference type="InterPro" id="IPR041577">
    <property type="entry name" value="RT_RNaseH_2"/>
</dbReference>
<reference evidence="7" key="1">
    <citation type="submission" date="2024-01" db="EMBL/GenBank/DDBJ databases">
        <authorList>
            <person name="Webb A."/>
        </authorList>
    </citation>
    <scope>NUCLEOTIDE SEQUENCE</scope>
    <source>
        <strain evidence="7">Pm1</strain>
    </source>
</reference>
<dbReference type="Proteomes" id="UP001162060">
    <property type="component" value="Unassembled WGS sequence"/>
</dbReference>
<keyword evidence="2" id="KW-0548">Nucleotidyltransferase</keyword>
<dbReference type="PROSITE" id="PS50878">
    <property type="entry name" value="RT_POL"/>
    <property type="match status" value="1"/>
</dbReference>
<dbReference type="Pfam" id="PF17919">
    <property type="entry name" value="RT_RNaseH_2"/>
    <property type="match status" value="1"/>
</dbReference>
<evidence type="ECO:0000313" key="7">
    <source>
        <dbReference type="EMBL" id="CAK7913301.1"/>
    </source>
</evidence>
<comment type="caution">
    <text evidence="7">The sequence shown here is derived from an EMBL/GenBank/DDBJ whole genome shotgun (WGS) entry which is preliminary data.</text>
</comment>
<dbReference type="AlphaFoldDB" id="A0AAV1TBR0"/>
<dbReference type="InterPro" id="IPR000477">
    <property type="entry name" value="RT_dom"/>
</dbReference>
<evidence type="ECO:0000256" key="3">
    <source>
        <dbReference type="ARBA" id="ARBA00022722"/>
    </source>
</evidence>
<dbReference type="GO" id="GO:0004519">
    <property type="term" value="F:endonuclease activity"/>
    <property type="evidence" value="ECO:0007669"/>
    <property type="project" value="UniProtKB-KW"/>
</dbReference>
<protein>
    <recommendedName>
        <fullName evidence="6">Reverse transcriptase domain-containing protein</fullName>
    </recommendedName>
</protein>
<dbReference type="CDD" id="cd01647">
    <property type="entry name" value="RT_LTR"/>
    <property type="match status" value="1"/>
</dbReference>
<dbReference type="Pfam" id="PF00078">
    <property type="entry name" value="RVT_1"/>
    <property type="match status" value="1"/>
</dbReference>
<dbReference type="PANTHER" id="PTHR37984:SF5">
    <property type="entry name" value="PROTEIN NYNRIN-LIKE"/>
    <property type="match status" value="1"/>
</dbReference>
<dbReference type="Gene3D" id="2.40.70.10">
    <property type="entry name" value="Acid Proteases"/>
    <property type="match status" value="1"/>
</dbReference>
<dbReference type="InterPro" id="IPR043128">
    <property type="entry name" value="Rev_trsase/Diguanyl_cyclase"/>
</dbReference>
<dbReference type="SUPFAM" id="SSF56672">
    <property type="entry name" value="DNA/RNA polymerases"/>
    <property type="match status" value="1"/>
</dbReference>
<evidence type="ECO:0000313" key="8">
    <source>
        <dbReference type="Proteomes" id="UP001162060"/>
    </source>
</evidence>
<keyword evidence="4" id="KW-0255">Endonuclease</keyword>
<sequence>MSIINQKTLQANVQLGRKKVASSTKFQTVNGEVTSDGSAVVQFRFASLKPIITHRFEILEKSQDAMVIGRDIMTSLGIVLNFKEKVVQWDGHYAHLNTGGSRSFEVIDYEFFEESKEIAESAVLPEELMPDTLPNSLVDEYHHLLRANKSLYDGHLGRMRFEDYILPISPDYKPVHAKPYPVLRSLEGKARELIQHLISIDVLEKIYDSEMASPAFFLKKPNGSLRLLIDFRGLNRFLQRSPYYVPRIREILLRLAGAKCLSTLDANMRYYARRLATSSRNYTAFCLPFGKFQYKRLPMGISTAPYEYQACMEKIFGDLDFVVVYLDDILVYSSSEKTHLKHLGIVFKRLKKYDVTLNGKKCHILRESVDYLGFTLTSEGIHPQQTKIQAIQQIAVPETRKELRRFLGMINYYRDMVPNKTTLCQPLNRFTSAKVPFEWLPSDTEAFHAVQKAFAQAVLLAFPDFEQPFHVYADASGKQICGIIMQRNQILACYSRSLNKHQVNYTTMELELLSIVECCSTMLREYRTMLLGFPVVVHTDPKNLIYPTEPSLRGKRWKLLLSEYRLSMHYIKGAKNVGADAFSRMRFDKLETNSKLQLAEEACSTTDEPYCVMHGPVLQEHQEKDAMIQKIKTSCLKGNNNPDYQLLPLLGCTLVAYRKRVIVPDSLRDDLINWYHLSLSHPGSERQY</sequence>
<keyword evidence="4" id="KW-0378">Hydrolase</keyword>
<dbReference type="PANTHER" id="PTHR37984">
    <property type="entry name" value="PROTEIN CBG26694"/>
    <property type="match status" value="1"/>
</dbReference>
<dbReference type="FunFam" id="3.30.70.270:FF:000020">
    <property type="entry name" value="Transposon Tf2-6 polyprotein-like Protein"/>
    <property type="match status" value="1"/>
</dbReference>
<dbReference type="EMBL" id="CAKLBY020000039">
    <property type="protein sequence ID" value="CAK7913301.1"/>
    <property type="molecule type" value="Genomic_DNA"/>
</dbReference>
<dbReference type="InterPro" id="IPR043502">
    <property type="entry name" value="DNA/RNA_pol_sf"/>
</dbReference>
<evidence type="ECO:0000259" key="6">
    <source>
        <dbReference type="PROSITE" id="PS50878"/>
    </source>
</evidence>
<evidence type="ECO:0000256" key="4">
    <source>
        <dbReference type="ARBA" id="ARBA00022759"/>
    </source>
</evidence>
<keyword evidence="5" id="KW-0511">Multifunctional enzyme</keyword>
<evidence type="ECO:0000256" key="1">
    <source>
        <dbReference type="ARBA" id="ARBA00022679"/>
    </source>
</evidence>
<organism evidence="7 8">
    <name type="scientific">Peronospora matthiolae</name>
    <dbReference type="NCBI Taxonomy" id="2874970"/>
    <lineage>
        <taxon>Eukaryota</taxon>
        <taxon>Sar</taxon>
        <taxon>Stramenopiles</taxon>
        <taxon>Oomycota</taxon>
        <taxon>Peronosporomycetes</taxon>
        <taxon>Peronosporales</taxon>
        <taxon>Peronosporaceae</taxon>
        <taxon>Peronospora</taxon>
    </lineage>
</organism>
<evidence type="ECO:0000256" key="2">
    <source>
        <dbReference type="ARBA" id="ARBA00022695"/>
    </source>
</evidence>
<proteinExistence type="predicted"/>
<dbReference type="CDD" id="cd09274">
    <property type="entry name" value="RNase_HI_RT_Ty3"/>
    <property type="match status" value="1"/>
</dbReference>
<keyword evidence="3" id="KW-0540">Nuclease</keyword>